<proteinExistence type="predicted"/>
<dbReference type="AlphaFoldDB" id="A0A9W4KEA1"/>
<gene>
    <name evidence="2" type="ORF">PEGY_LOCUS4795</name>
</gene>
<feature type="compositionally biased region" description="Low complexity" evidence="1">
    <location>
        <begin position="282"/>
        <end position="304"/>
    </location>
</feature>
<evidence type="ECO:0000313" key="2">
    <source>
        <dbReference type="EMBL" id="CAG8897742.1"/>
    </source>
</evidence>
<feature type="region of interest" description="Disordered" evidence="1">
    <location>
        <begin position="282"/>
        <end position="312"/>
    </location>
</feature>
<comment type="caution">
    <text evidence="2">The sequence shown here is derived from an EMBL/GenBank/DDBJ whole genome shotgun (WGS) entry which is preliminary data.</text>
</comment>
<evidence type="ECO:0000313" key="3">
    <source>
        <dbReference type="Proteomes" id="UP001154252"/>
    </source>
</evidence>
<protein>
    <submittedName>
        <fullName evidence="2">Uncharacterized protein</fullName>
    </submittedName>
</protein>
<sequence>MASPAPRTPTTLALPTSPTASSPRSRETSPSKIPVRVNSTKVAVPELKAALERAVRARGTHYSNILAFSVYWDDDNTLAKEDNQTFIAMMRDIFDVPCETFVLQSKSPIPAWDLNLQLIQGIKAKIKNQKPSLLVFSYIGHGVINNLDGLSFSSRKGNKLVSWSTVQSELTPHGLPMDLFAILDCCHSGNASTSSPNSTHVLAACGAPLWARSRTSGISFTQRVARAIRHIFNSGKVSISTEEIFHAVQKETPAGAYMPRFSSHSGVKPIILPFKVAATSGSGISSSGASSSGRKSSPMPSLPSRTPPLTPHNRETQVLVMLILEGKATEVVREFQNVIETMPGKFQIKITEAFETNASAGVFVRMTWEAFARLLSTVNMEPLLPIVGPSLVSAQLREVPTIPAGENLPFRERAQRKE</sequence>
<name>A0A9W4KEA1_9EURO</name>
<reference evidence="2" key="1">
    <citation type="submission" date="2021-07" db="EMBL/GenBank/DDBJ databases">
        <authorList>
            <person name="Branca A.L. A."/>
        </authorList>
    </citation>
    <scope>NUCLEOTIDE SEQUENCE</scope>
</reference>
<keyword evidence="3" id="KW-1185">Reference proteome</keyword>
<dbReference type="OrthoDB" id="4760831at2759"/>
<dbReference type="Proteomes" id="UP001154252">
    <property type="component" value="Unassembled WGS sequence"/>
</dbReference>
<feature type="compositionally biased region" description="Low complexity" evidence="1">
    <location>
        <begin position="1"/>
        <end position="23"/>
    </location>
</feature>
<evidence type="ECO:0000256" key="1">
    <source>
        <dbReference type="SAM" id="MobiDB-lite"/>
    </source>
</evidence>
<feature type="region of interest" description="Disordered" evidence="1">
    <location>
        <begin position="1"/>
        <end position="36"/>
    </location>
</feature>
<accession>A0A9W4KEA1</accession>
<organism evidence="2 3">
    <name type="scientific">Penicillium egyptiacum</name>
    <dbReference type="NCBI Taxonomy" id="1303716"/>
    <lineage>
        <taxon>Eukaryota</taxon>
        <taxon>Fungi</taxon>
        <taxon>Dikarya</taxon>
        <taxon>Ascomycota</taxon>
        <taxon>Pezizomycotina</taxon>
        <taxon>Eurotiomycetes</taxon>
        <taxon>Eurotiomycetidae</taxon>
        <taxon>Eurotiales</taxon>
        <taxon>Aspergillaceae</taxon>
        <taxon>Penicillium</taxon>
    </lineage>
</organism>
<dbReference type="EMBL" id="CAJVRC010000860">
    <property type="protein sequence ID" value="CAG8897742.1"/>
    <property type="molecule type" value="Genomic_DNA"/>
</dbReference>